<feature type="compositionally biased region" description="Basic and acidic residues" evidence="1">
    <location>
        <begin position="28"/>
        <end position="39"/>
    </location>
</feature>
<dbReference type="EMBL" id="BMAT01011808">
    <property type="protein sequence ID" value="GFR79661.1"/>
    <property type="molecule type" value="Genomic_DNA"/>
</dbReference>
<keyword evidence="3" id="KW-1185">Reference proteome</keyword>
<reference evidence="2 3" key="1">
    <citation type="journal article" date="2021" name="Elife">
        <title>Chloroplast acquisition without the gene transfer in kleptoplastic sea slugs, Plakobranchus ocellatus.</title>
        <authorList>
            <person name="Maeda T."/>
            <person name="Takahashi S."/>
            <person name="Yoshida T."/>
            <person name="Shimamura S."/>
            <person name="Takaki Y."/>
            <person name="Nagai Y."/>
            <person name="Toyoda A."/>
            <person name="Suzuki Y."/>
            <person name="Arimoto A."/>
            <person name="Ishii H."/>
            <person name="Satoh N."/>
            <person name="Nishiyama T."/>
            <person name="Hasebe M."/>
            <person name="Maruyama T."/>
            <person name="Minagawa J."/>
            <person name="Obokata J."/>
            <person name="Shigenobu S."/>
        </authorList>
    </citation>
    <scope>NUCLEOTIDE SEQUENCE [LARGE SCALE GENOMIC DNA]</scope>
</reference>
<protein>
    <submittedName>
        <fullName evidence="2">Uncharacterized protein</fullName>
    </submittedName>
</protein>
<proteinExistence type="predicted"/>
<evidence type="ECO:0000313" key="2">
    <source>
        <dbReference type="EMBL" id="GFR79661.1"/>
    </source>
</evidence>
<comment type="caution">
    <text evidence="2">The sequence shown here is derived from an EMBL/GenBank/DDBJ whole genome shotgun (WGS) entry which is preliminary data.</text>
</comment>
<dbReference type="AlphaFoldDB" id="A0AAV4G350"/>
<evidence type="ECO:0000256" key="1">
    <source>
        <dbReference type="SAM" id="MobiDB-lite"/>
    </source>
</evidence>
<name>A0AAV4G350_9GAST</name>
<gene>
    <name evidence="2" type="ORF">ElyMa_005881300</name>
</gene>
<sequence>MRHPNIGMKLMTQACFVNSEGTATGEGEGGRGARKPPDRIKKGVLFSDRKKNLAVGEGGERSASSILVKLRGLCTSLEGEVGGWASIQHELA</sequence>
<accession>A0AAV4G350</accession>
<dbReference type="Proteomes" id="UP000762676">
    <property type="component" value="Unassembled WGS sequence"/>
</dbReference>
<evidence type="ECO:0000313" key="3">
    <source>
        <dbReference type="Proteomes" id="UP000762676"/>
    </source>
</evidence>
<feature type="region of interest" description="Disordered" evidence="1">
    <location>
        <begin position="20"/>
        <end position="39"/>
    </location>
</feature>
<organism evidence="2 3">
    <name type="scientific">Elysia marginata</name>
    <dbReference type="NCBI Taxonomy" id="1093978"/>
    <lineage>
        <taxon>Eukaryota</taxon>
        <taxon>Metazoa</taxon>
        <taxon>Spiralia</taxon>
        <taxon>Lophotrochozoa</taxon>
        <taxon>Mollusca</taxon>
        <taxon>Gastropoda</taxon>
        <taxon>Heterobranchia</taxon>
        <taxon>Euthyneura</taxon>
        <taxon>Panpulmonata</taxon>
        <taxon>Sacoglossa</taxon>
        <taxon>Placobranchoidea</taxon>
        <taxon>Plakobranchidae</taxon>
        <taxon>Elysia</taxon>
    </lineage>
</organism>